<dbReference type="Pfam" id="PF25976">
    <property type="entry name" value="LpqB_N"/>
    <property type="match status" value="1"/>
</dbReference>
<dbReference type="EMBL" id="CP086322">
    <property type="protein sequence ID" value="UQA95124.1"/>
    <property type="molecule type" value="Genomic_DNA"/>
</dbReference>
<dbReference type="Proteomes" id="UP000830115">
    <property type="component" value="Chromosome"/>
</dbReference>
<feature type="region of interest" description="Disordered" evidence="1">
    <location>
        <begin position="1"/>
        <end position="58"/>
    </location>
</feature>
<evidence type="ECO:0000313" key="3">
    <source>
        <dbReference type="EMBL" id="UQA95124.1"/>
    </source>
</evidence>
<feature type="region of interest" description="Disordered" evidence="1">
    <location>
        <begin position="453"/>
        <end position="472"/>
    </location>
</feature>
<dbReference type="InterPro" id="IPR018910">
    <property type="entry name" value="LpqB_C"/>
</dbReference>
<dbReference type="Pfam" id="PF10647">
    <property type="entry name" value="Gmad1"/>
    <property type="match status" value="1"/>
</dbReference>
<dbReference type="Pfam" id="PF10646">
    <property type="entry name" value="Germane"/>
    <property type="match status" value="1"/>
</dbReference>
<organism evidence="3 4">
    <name type="scientific">Streptomyces halobius</name>
    <dbReference type="NCBI Taxonomy" id="2879846"/>
    <lineage>
        <taxon>Bacteria</taxon>
        <taxon>Bacillati</taxon>
        <taxon>Actinomycetota</taxon>
        <taxon>Actinomycetes</taxon>
        <taxon>Kitasatosporales</taxon>
        <taxon>Streptomycetaceae</taxon>
        <taxon>Streptomyces</taxon>
    </lineage>
</organism>
<proteinExistence type="predicted"/>
<name>A0ABY4MBF7_9ACTN</name>
<evidence type="ECO:0000256" key="1">
    <source>
        <dbReference type="SAM" id="MobiDB-lite"/>
    </source>
</evidence>
<dbReference type="SUPFAM" id="SSF63829">
    <property type="entry name" value="Calcium-dependent phosphotriesterase"/>
    <property type="match status" value="1"/>
</dbReference>
<evidence type="ECO:0000259" key="2">
    <source>
        <dbReference type="SMART" id="SM00909"/>
    </source>
</evidence>
<reference evidence="3" key="1">
    <citation type="submission" date="2021-10" db="EMBL/GenBank/DDBJ databases">
        <title>Streptomyces nigrumlapis sp.nov.,an antimicrobial producing actinobacterium isolated from Black Gobi rocks.</title>
        <authorList>
            <person name="Wen Y."/>
            <person name="Zhang W."/>
            <person name="Liu X.G."/>
        </authorList>
    </citation>
    <scope>NUCLEOTIDE SEQUENCE</scope>
    <source>
        <strain evidence="3">ST13-2-2</strain>
    </source>
</reference>
<dbReference type="InterPro" id="IPR019606">
    <property type="entry name" value="GerMN"/>
</dbReference>
<feature type="domain" description="GerMN" evidence="2">
    <location>
        <begin position="272"/>
        <end position="367"/>
    </location>
</feature>
<evidence type="ECO:0000313" key="4">
    <source>
        <dbReference type="Proteomes" id="UP000830115"/>
    </source>
</evidence>
<protein>
    <submittedName>
        <fullName evidence="3">LpqB family beta-propeller domain-containing protein</fullName>
    </submittedName>
</protein>
<dbReference type="SMART" id="SM00909">
    <property type="entry name" value="Germane"/>
    <property type="match status" value="1"/>
</dbReference>
<gene>
    <name evidence="3" type="ORF">K9S39_27620</name>
</gene>
<accession>A0ABY4MBF7</accession>
<dbReference type="InterPro" id="IPR059026">
    <property type="entry name" value="LpqB_N"/>
</dbReference>
<sequence length="661" mass="71160">MVRSRRPDGVWIGKAGSSVAAEREEERGVRAPARAHGRRTADGAARGRRKPPGAPRAARKSALLGCVALLLAGCASMSMPDNGEVKDVAQSPRAEGDSEVRVYGVPPQDGAQPTNIVRSFLDATTSDEADFRTAVQYLAKSAKRTWRPFQVTHVLQERPKPEPDIQPDREDADGYTVTLSGSQVATVDANHAYTPQEKPYRQTIHLIKEDGQWRIDRLPNGLVLGQSDFQRIYHSVNKFYFASYKSESREPKAGRNVLVADPVYLRQRIEPITASVKALLSGPANWLKPVTSSAFPPGTRLATRDLSLDDSNALRVRLSRQAVSSGKSQCKRMAAQLFLTVQDMTRASKISEVELQDADGEPLCALTQDQADRDFTPSRHAVHSANEYFIDGDHKVVTMPDSATEPTPVRGPLGTGKTPLRSVAISRTEDTAAGVSSDGRALYVAAMEDEAERGDPLLTSTDSAKGGEGGLTAPSWDGLGDLWIADRDAHGSRLLRMREGKGAPEEVAVPGLGKRRIKAIRVAADGIRIAMLVEDKGRTTLQLGRVERGGTYGHPVLSVQELRPIAPQLEDVVAASWAGGSRLVVVGRESGGVQQMQFMETDGSASNAQTLPGVNGVKSVAASEDETRPLIADATEGIVRLPPDANWKTVAKEGSAPVYPG</sequence>
<keyword evidence="4" id="KW-1185">Reference proteome</keyword>